<dbReference type="SUPFAM" id="SSF52540">
    <property type="entry name" value="P-loop containing nucleoside triphosphate hydrolases"/>
    <property type="match status" value="1"/>
</dbReference>
<evidence type="ECO:0008006" key="2">
    <source>
        <dbReference type="Google" id="ProtNLM"/>
    </source>
</evidence>
<dbReference type="Proteomes" id="UP000195557">
    <property type="component" value="Unassembled WGS sequence"/>
</dbReference>
<dbReference type="Gene3D" id="3.40.50.300">
    <property type="entry name" value="P-loop containing nucleotide triphosphate hydrolases"/>
    <property type="match status" value="1"/>
</dbReference>
<name>A0A1Y5I5D4_OSTTA</name>
<gene>
    <name evidence="1" type="ORF">BE221DRAFT_188145</name>
</gene>
<dbReference type="EMBL" id="KZ155839">
    <property type="protein sequence ID" value="OUS42295.1"/>
    <property type="molecule type" value="Genomic_DNA"/>
</dbReference>
<dbReference type="AlphaFoldDB" id="A0A1Y5I5D4"/>
<accession>A0A1Y5I5D4</accession>
<proteinExistence type="predicted"/>
<evidence type="ECO:0000313" key="1">
    <source>
        <dbReference type="EMBL" id="OUS42295.1"/>
    </source>
</evidence>
<organism evidence="1">
    <name type="scientific">Ostreococcus tauri</name>
    <name type="common">Marine green alga</name>
    <dbReference type="NCBI Taxonomy" id="70448"/>
    <lineage>
        <taxon>Eukaryota</taxon>
        <taxon>Viridiplantae</taxon>
        <taxon>Chlorophyta</taxon>
        <taxon>Mamiellophyceae</taxon>
        <taxon>Mamiellales</taxon>
        <taxon>Bathycoccaceae</taxon>
        <taxon>Ostreococcus</taxon>
    </lineage>
</organism>
<reference evidence="1" key="1">
    <citation type="submission" date="2017-04" db="EMBL/GenBank/DDBJ databases">
        <title>Population genomics of picophytoplankton unveils novel chromosome hypervariability.</title>
        <authorList>
            <consortium name="DOE Joint Genome Institute"/>
            <person name="Blanc-Mathieu R."/>
            <person name="Krasovec M."/>
            <person name="Hebrard M."/>
            <person name="Yau S."/>
            <person name="Desgranges E."/>
            <person name="Martin J."/>
            <person name="Schackwitz W."/>
            <person name="Kuo A."/>
            <person name="Salin G."/>
            <person name="Donnadieu C."/>
            <person name="Desdevises Y."/>
            <person name="Sanchez-Ferandin S."/>
            <person name="Moreau H."/>
            <person name="Rivals E."/>
            <person name="Grigoriev I.V."/>
            <person name="Grimsley N."/>
            <person name="Eyre-Walker A."/>
            <person name="Piganeau G."/>
        </authorList>
    </citation>
    <scope>NUCLEOTIDE SEQUENCE [LARGE SCALE GENOMIC DNA]</scope>
    <source>
        <strain evidence="1">RCC 1115</strain>
    </source>
</reference>
<sequence>MPVFLHVPKTGGTSIESALGWHGIAAGMCHLKHLGGYRAPRPYELRGTLKDAGWEPWHTPPANFVQDSWMIVRNPYSRAASEFVYAAMTRKAQDATFHKLTPGYRNTNCVSFQAAVQDMLGPMAENGLLKCYREVDYTVQGMNACDTKNQGTGLSSHHVPQSVMGSCAQRVFSYEKCLSNEEGQCPDPRTGAMQDNILKFVHDRYSKDVNFDEKIMSWNPAVPHPDLEACWEDFDPVVLKAFNAIYAADFKKFGYSMIQPKPNAVDGNSTFEEAAHETFKPSHASLGELEKRLTKDDYIVSLAGPRCPF</sequence>
<dbReference type="InterPro" id="IPR027417">
    <property type="entry name" value="P-loop_NTPase"/>
</dbReference>
<protein>
    <recommendedName>
        <fullName evidence="2">Sulfotransferase</fullName>
    </recommendedName>
</protein>